<comment type="caution">
    <text evidence="2">The sequence shown here is derived from an EMBL/GenBank/DDBJ whole genome shotgun (WGS) entry which is preliminary data.</text>
</comment>
<accession>A0ABU5E6D2</accession>
<keyword evidence="3" id="KW-1185">Reference proteome</keyword>
<dbReference type="EMBL" id="JAXCLW010000001">
    <property type="protein sequence ID" value="MDY0881274.1"/>
    <property type="molecule type" value="Genomic_DNA"/>
</dbReference>
<proteinExistence type="predicted"/>
<organism evidence="2 3">
    <name type="scientific">Dongia soli</name>
    <dbReference type="NCBI Taxonomy" id="600628"/>
    <lineage>
        <taxon>Bacteria</taxon>
        <taxon>Pseudomonadati</taxon>
        <taxon>Pseudomonadota</taxon>
        <taxon>Alphaproteobacteria</taxon>
        <taxon>Rhodospirillales</taxon>
        <taxon>Dongiaceae</taxon>
        <taxon>Dongia</taxon>
    </lineage>
</organism>
<feature type="region of interest" description="Disordered" evidence="1">
    <location>
        <begin position="162"/>
        <end position="203"/>
    </location>
</feature>
<feature type="compositionally biased region" description="Low complexity" evidence="1">
    <location>
        <begin position="91"/>
        <end position="105"/>
    </location>
</feature>
<feature type="region of interest" description="Disordered" evidence="1">
    <location>
        <begin position="91"/>
        <end position="142"/>
    </location>
</feature>
<feature type="compositionally biased region" description="Polar residues" evidence="1">
    <location>
        <begin position="123"/>
        <end position="142"/>
    </location>
</feature>
<reference evidence="2 3" key="1">
    <citation type="journal article" date="2016" name="Antonie Van Leeuwenhoek">
        <title>Dongia soli sp. nov., isolated from soil from Dokdo, Korea.</title>
        <authorList>
            <person name="Kim D.U."/>
            <person name="Lee H."/>
            <person name="Kim H."/>
            <person name="Kim S.G."/>
            <person name="Ka J.O."/>
        </authorList>
    </citation>
    <scope>NUCLEOTIDE SEQUENCE [LARGE SCALE GENOMIC DNA]</scope>
    <source>
        <strain evidence="2 3">D78</strain>
    </source>
</reference>
<sequence length="228" mass="23998">MIRISVVIWILVLALLGVGLFQVKYNVQAKETELRHLKRQIDSNLSSIHVLEAEWSYLNDPVRLADLARRHTDLLPTQASQIKNFADLPLRPADAPAAPAPETAPQLSQPEQAPTPPMVSAVTPHQQPAAASTAAGTTIQTQKAALPESLPTAAPTIVPVSAQLSKPQDRPAAIKVSAKPAATPAAKPAVKQPAATAKKPGSDEVIDAILADMQRAQDAPDASAAGDQ</sequence>
<dbReference type="RefSeq" id="WP_320506344.1">
    <property type="nucleotide sequence ID" value="NZ_JAXCLW010000001.1"/>
</dbReference>
<evidence type="ECO:0000313" key="3">
    <source>
        <dbReference type="Proteomes" id="UP001279642"/>
    </source>
</evidence>
<feature type="compositionally biased region" description="Low complexity" evidence="1">
    <location>
        <begin position="178"/>
        <end position="199"/>
    </location>
</feature>
<gene>
    <name evidence="2" type="ORF">SMD27_00320</name>
</gene>
<protein>
    <recommendedName>
        <fullName evidence="4">Cell division protein FtsL</fullName>
    </recommendedName>
</protein>
<evidence type="ECO:0000313" key="2">
    <source>
        <dbReference type="EMBL" id="MDY0881274.1"/>
    </source>
</evidence>
<evidence type="ECO:0000256" key="1">
    <source>
        <dbReference type="SAM" id="MobiDB-lite"/>
    </source>
</evidence>
<dbReference type="Proteomes" id="UP001279642">
    <property type="component" value="Unassembled WGS sequence"/>
</dbReference>
<evidence type="ECO:0008006" key="4">
    <source>
        <dbReference type="Google" id="ProtNLM"/>
    </source>
</evidence>
<name>A0ABU5E6D2_9PROT</name>